<organism evidence="2 3">
    <name type="scientific">Protaetiibacter larvae</name>
    <dbReference type="NCBI Taxonomy" id="2592654"/>
    <lineage>
        <taxon>Bacteria</taxon>
        <taxon>Bacillati</taxon>
        <taxon>Actinomycetota</taxon>
        <taxon>Actinomycetes</taxon>
        <taxon>Micrococcales</taxon>
        <taxon>Microbacteriaceae</taxon>
        <taxon>Protaetiibacter</taxon>
    </lineage>
</organism>
<sequence>MTRHGIDVVRESFPLPGRDDARVTLSWAAVTDVGHRRHANEDSVIVAPPVFAVADGMGGHAAGDRASAAAVDRLSALAGRGEVDVSDVGGALSLAAHDIDELAEGLPLGAGTTVTGAVLDLGGERPQFVVFNVGDSRVYRFADDELSQVTHDHSVVQELVDAGVLAPHEAESHPESNVVTRALGFHEEPRPDYWMLPIHSGMRLLLCSDGLTKELPVSRIRLHLAARLTAAETAGALVDAALAAGGRDNITVVVVDVLDAPGYTDTSVYNEGSTGARG</sequence>
<evidence type="ECO:0000259" key="1">
    <source>
        <dbReference type="PROSITE" id="PS51746"/>
    </source>
</evidence>
<protein>
    <submittedName>
        <fullName evidence="2">Serine/threonine-protein phosphatase</fullName>
    </submittedName>
</protein>
<dbReference type="KEGG" id="lyk:FLP23_10270"/>
<dbReference type="Gene3D" id="3.60.40.10">
    <property type="entry name" value="PPM-type phosphatase domain"/>
    <property type="match status" value="1"/>
</dbReference>
<reference evidence="2 3" key="1">
    <citation type="submission" date="2019-09" db="EMBL/GenBank/DDBJ databases">
        <title>Genome sequencing of strain KACC 19322.</title>
        <authorList>
            <person name="Heo J."/>
            <person name="Kim S.-J."/>
            <person name="Kim J.-S."/>
            <person name="Hong S.-B."/>
            <person name="Kwon S.-W."/>
        </authorList>
    </citation>
    <scope>NUCLEOTIDE SEQUENCE [LARGE SCALE GENOMIC DNA]</scope>
    <source>
        <strain evidence="2 3">KACC 19322</strain>
    </source>
</reference>
<dbReference type="InterPro" id="IPR001932">
    <property type="entry name" value="PPM-type_phosphatase-like_dom"/>
</dbReference>
<dbReference type="EMBL" id="CP043504">
    <property type="protein sequence ID" value="QEO10355.1"/>
    <property type="molecule type" value="Genomic_DNA"/>
</dbReference>
<proteinExistence type="predicted"/>
<keyword evidence="3" id="KW-1185">Reference proteome</keyword>
<dbReference type="Pfam" id="PF13672">
    <property type="entry name" value="PP2C_2"/>
    <property type="match status" value="1"/>
</dbReference>
<feature type="domain" description="PPM-type phosphatase" evidence="1">
    <location>
        <begin position="26"/>
        <end position="257"/>
    </location>
</feature>
<dbReference type="Proteomes" id="UP000322159">
    <property type="component" value="Chromosome"/>
</dbReference>
<dbReference type="SMART" id="SM00332">
    <property type="entry name" value="PP2Cc"/>
    <property type="match status" value="1"/>
</dbReference>
<dbReference type="RefSeq" id="WP_149325772.1">
    <property type="nucleotide sequence ID" value="NZ_CP043504.1"/>
</dbReference>
<evidence type="ECO:0000313" key="3">
    <source>
        <dbReference type="Proteomes" id="UP000322159"/>
    </source>
</evidence>
<dbReference type="CDD" id="cd00143">
    <property type="entry name" value="PP2Cc"/>
    <property type="match status" value="1"/>
</dbReference>
<dbReference type="PANTHER" id="PTHR47992">
    <property type="entry name" value="PROTEIN PHOSPHATASE"/>
    <property type="match status" value="1"/>
</dbReference>
<dbReference type="InterPro" id="IPR015655">
    <property type="entry name" value="PP2C"/>
</dbReference>
<dbReference type="SMART" id="SM00331">
    <property type="entry name" value="PP2C_SIG"/>
    <property type="match status" value="1"/>
</dbReference>
<dbReference type="GO" id="GO:0004722">
    <property type="term" value="F:protein serine/threonine phosphatase activity"/>
    <property type="evidence" value="ECO:0007669"/>
    <property type="project" value="InterPro"/>
</dbReference>
<dbReference type="InterPro" id="IPR036457">
    <property type="entry name" value="PPM-type-like_dom_sf"/>
</dbReference>
<gene>
    <name evidence="2" type="ORF">FLP23_10270</name>
</gene>
<dbReference type="SUPFAM" id="SSF81606">
    <property type="entry name" value="PP2C-like"/>
    <property type="match status" value="1"/>
</dbReference>
<dbReference type="OrthoDB" id="9801841at2"/>
<dbReference type="PROSITE" id="PS51746">
    <property type="entry name" value="PPM_2"/>
    <property type="match status" value="1"/>
</dbReference>
<dbReference type="AlphaFoldDB" id="A0A5C1YAU2"/>
<evidence type="ECO:0000313" key="2">
    <source>
        <dbReference type="EMBL" id="QEO10355.1"/>
    </source>
</evidence>
<name>A0A5C1YAU2_9MICO</name>
<accession>A0A5C1YAU2</accession>